<dbReference type="EMBL" id="MDTU01000003">
    <property type="protein sequence ID" value="ODN41334.1"/>
    <property type="molecule type" value="Genomic_DNA"/>
</dbReference>
<reference evidence="2 3" key="1">
    <citation type="submission" date="2016-08" db="EMBL/GenBank/DDBJ databases">
        <title>Draft genome sequence of Candidatus Piscirickettsia litoralis, from seawater.</title>
        <authorList>
            <person name="Wan X."/>
            <person name="Lee A.J."/>
            <person name="Hou S."/>
            <person name="Donachie S.P."/>
        </authorList>
    </citation>
    <scope>NUCLEOTIDE SEQUENCE [LARGE SCALE GENOMIC DNA]</scope>
    <source>
        <strain evidence="2 3">Y2</strain>
    </source>
</reference>
<accession>A0ABX2ZY77</accession>
<dbReference type="Proteomes" id="UP000094329">
    <property type="component" value="Unassembled WGS sequence"/>
</dbReference>
<dbReference type="RefSeq" id="WP_069314127.1">
    <property type="nucleotide sequence ID" value="NZ_MDTU01000003.1"/>
</dbReference>
<feature type="region of interest" description="Disordered" evidence="1">
    <location>
        <begin position="71"/>
        <end position="99"/>
    </location>
</feature>
<evidence type="ECO:0008006" key="4">
    <source>
        <dbReference type="Google" id="ProtNLM"/>
    </source>
</evidence>
<sequence>MGKAVIQPMSQKDERITVRIKPELRQKLNQYVTFLEADSGIENLERDYVISECINHVLNKDKEFKKWLKNPDKTSDNIVDITEDKKEEKIDDKEEQKTA</sequence>
<feature type="compositionally biased region" description="Basic and acidic residues" evidence="1">
    <location>
        <begin position="82"/>
        <end position="99"/>
    </location>
</feature>
<dbReference type="InterPro" id="IPR018733">
    <property type="entry name" value="DUF2274"/>
</dbReference>
<proteinExistence type="predicted"/>
<dbReference type="Pfam" id="PF10038">
    <property type="entry name" value="DUF2274"/>
    <property type="match status" value="1"/>
</dbReference>
<comment type="caution">
    <text evidence="2">The sequence shown here is derived from an EMBL/GenBank/DDBJ whole genome shotgun (WGS) entry which is preliminary data.</text>
</comment>
<gene>
    <name evidence="2" type="ORF">BGC07_16315</name>
</gene>
<evidence type="ECO:0000313" key="2">
    <source>
        <dbReference type="EMBL" id="ODN41334.1"/>
    </source>
</evidence>
<keyword evidence="3" id="KW-1185">Reference proteome</keyword>
<evidence type="ECO:0000313" key="3">
    <source>
        <dbReference type="Proteomes" id="UP000094329"/>
    </source>
</evidence>
<organism evidence="2 3">
    <name type="scientific">Piscirickettsia litoralis</name>
    <dbReference type="NCBI Taxonomy" id="1891921"/>
    <lineage>
        <taxon>Bacteria</taxon>
        <taxon>Pseudomonadati</taxon>
        <taxon>Pseudomonadota</taxon>
        <taxon>Gammaproteobacteria</taxon>
        <taxon>Thiotrichales</taxon>
        <taxon>Piscirickettsiaceae</taxon>
        <taxon>Piscirickettsia</taxon>
    </lineage>
</organism>
<evidence type="ECO:0000256" key="1">
    <source>
        <dbReference type="SAM" id="MobiDB-lite"/>
    </source>
</evidence>
<name>A0ABX2ZY77_9GAMM</name>
<protein>
    <recommendedName>
        <fullName evidence="4">CopG family transcriptional regulator</fullName>
    </recommendedName>
</protein>